<protein>
    <submittedName>
        <fullName evidence="2">Fimbrial assembly protein</fullName>
    </submittedName>
</protein>
<accession>A0ABS1TLR0</accession>
<gene>
    <name evidence="2" type="ORF">JK635_03140</name>
</gene>
<name>A0ABS1TLR0_9BACI</name>
<evidence type="ECO:0000313" key="3">
    <source>
        <dbReference type="Proteomes" id="UP000623967"/>
    </source>
</evidence>
<keyword evidence="1" id="KW-0472">Membrane</keyword>
<reference evidence="2 3" key="1">
    <citation type="submission" date="2021-01" db="EMBL/GenBank/DDBJ databases">
        <title>Genome public.</title>
        <authorList>
            <person name="Liu C."/>
            <person name="Sun Q."/>
        </authorList>
    </citation>
    <scope>NUCLEOTIDE SEQUENCE [LARGE SCALE GENOMIC DNA]</scope>
    <source>
        <strain evidence="2 3">YIM B02564</strain>
    </source>
</reference>
<dbReference type="RefSeq" id="WP_202652297.1">
    <property type="nucleotide sequence ID" value="NZ_JAESWB010000025.1"/>
</dbReference>
<keyword evidence="3" id="KW-1185">Reference proteome</keyword>
<feature type="transmembrane region" description="Helical" evidence="1">
    <location>
        <begin position="17"/>
        <end position="41"/>
    </location>
</feature>
<proteinExistence type="predicted"/>
<organism evidence="2 3">
    <name type="scientific">Neobacillus paridis</name>
    <dbReference type="NCBI Taxonomy" id="2803862"/>
    <lineage>
        <taxon>Bacteria</taxon>
        <taxon>Bacillati</taxon>
        <taxon>Bacillota</taxon>
        <taxon>Bacilli</taxon>
        <taxon>Bacillales</taxon>
        <taxon>Bacillaceae</taxon>
        <taxon>Neobacillus</taxon>
    </lineage>
</organism>
<comment type="caution">
    <text evidence="2">The sequence shown here is derived from an EMBL/GenBank/DDBJ whole genome shotgun (WGS) entry which is preliminary data.</text>
</comment>
<keyword evidence="1" id="KW-0812">Transmembrane</keyword>
<dbReference type="EMBL" id="JAESWB010000025">
    <property type="protein sequence ID" value="MBL4951236.1"/>
    <property type="molecule type" value="Genomic_DNA"/>
</dbReference>
<evidence type="ECO:0000313" key="2">
    <source>
        <dbReference type="EMBL" id="MBL4951236.1"/>
    </source>
</evidence>
<keyword evidence="1" id="KW-1133">Transmembrane helix</keyword>
<dbReference type="Proteomes" id="UP000623967">
    <property type="component" value="Unassembled WGS sequence"/>
</dbReference>
<sequence>MMLVEINLLPKKDEKNIAIYVMAGIFLFLLIILFVCFSFYLNGKKEELNTLDKQVTMNQKILEIQQQKLKSYQSSNSVVKLETVIKWAKDQPNNIVYVLQKLTSALPQRGFILEFELNEESKITQKVQFDTKTDAAYYLSSILKYPWITDAVINDVNQTDLKQLANNQNSTQDQTVTEGEIVPRYQAEYQIDLNIPLLKKVSTKTDNKEEGGATP</sequence>
<evidence type="ECO:0000256" key="1">
    <source>
        <dbReference type="SAM" id="Phobius"/>
    </source>
</evidence>